<comment type="caution">
    <text evidence="1">The sequence shown here is derived from an EMBL/GenBank/DDBJ whole genome shotgun (WGS) entry which is preliminary data.</text>
</comment>
<dbReference type="Pfam" id="PF08002">
    <property type="entry name" value="DUF1697"/>
    <property type="match status" value="1"/>
</dbReference>
<dbReference type="PANTHER" id="PTHR36439">
    <property type="entry name" value="BLL4334 PROTEIN"/>
    <property type="match status" value="1"/>
</dbReference>
<dbReference type="InterPro" id="IPR012545">
    <property type="entry name" value="DUF1697"/>
</dbReference>
<accession>A0A553JPG3</accession>
<dbReference type="AlphaFoldDB" id="A0A553JPG3"/>
<proteinExistence type="predicted"/>
<protein>
    <submittedName>
        <fullName evidence="1">DUF1697 domain-containing protein</fullName>
    </submittedName>
</protein>
<dbReference type="PIRSF" id="PIRSF008502">
    <property type="entry name" value="UCP008502"/>
    <property type="match status" value="1"/>
</dbReference>
<dbReference type="Gene3D" id="3.30.70.1280">
    <property type="entry name" value="SP0830-like domains"/>
    <property type="match status" value="1"/>
</dbReference>
<organism evidence="1 2">
    <name type="scientific">Shewanella hanedai</name>
    <name type="common">Alteromonas hanedai</name>
    <dbReference type="NCBI Taxonomy" id="25"/>
    <lineage>
        <taxon>Bacteria</taxon>
        <taxon>Pseudomonadati</taxon>
        <taxon>Pseudomonadota</taxon>
        <taxon>Gammaproteobacteria</taxon>
        <taxon>Alteromonadales</taxon>
        <taxon>Shewanellaceae</taxon>
        <taxon>Shewanella</taxon>
    </lineage>
</organism>
<keyword evidence="2" id="KW-1185">Reference proteome</keyword>
<reference evidence="2" key="1">
    <citation type="submission" date="2019-07" db="EMBL/GenBank/DDBJ databases">
        <title>Shewanella sp. YLB-08 draft genomic sequence.</title>
        <authorList>
            <person name="Yu L."/>
        </authorList>
    </citation>
    <scope>NUCLEOTIDE SEQUENCE [LARGE SCALE GENOMIC DNA]</scope>
    <source>
        <strain evidence="2">JCM 20706</strain>
    </source>
</reference>
<dbReference type="SUPFAM" id="SSF160379">
    <property type="entry name" value="SP0830-like"/>
    <property type="match status" value="1"/>
</dbReference>
<name>A0A553JPG3_SHEHA</name>
<dbReference type="EMBL" id="VKGK01000011">
    <property type="protein sequence ID" value="TRY14291.1"/>
    <property type="molecule type" value="Genomic_DNA"/>
</dbReference>
<sequence length="176" mass="19721">MNRYIILLRGVNVGGNNILPMKELKCLLEDNGFKNVTTYIQSGNLVLQGDKCPEKRIGDLIESQFGFKPAVLSLTESEFKLAMTNCPYQGFEGKFVHFYFCQEAPKIDKTKMLTLATETERYELIDSVFYLHAPDGIGRSKLVANIESCLGVPATGRNLNTIKKLISINMSLMTND</sequence>
<dbReference type="Proteomes" id="UP000318126">
    <property type="component" value="Unassembled WGS sequence"/>
</dbReference>
<gene>
    <name evidence="1" type="ORF">FN961_10705</name>
</gene>
<dbReference type="RefSeq" id="WP_144040176.1">
    <property type="nucleotide sequence ID" value="NZ_BMPL01000010.1"/>
</dbReference>
<dbReference type="OrthoDB" id="9806494at2"/>
<evidence type="ECO:0000313" key="2">
    <source>
        <dbReference type="Proteomes" id="UP000318126"/>
    </source>
</evidence>
<dbReference type="PANTHER" id="PTHR36439:SF1">
    <property type="entry name" value="DUF1697 DOMAIN-CONTAINING PROTEIN"/>
    <property type="match status" value="1"/>
</dbReference>
<evidence type="ECO:0000313" key="1">
    <source>
        <dbReference type="EMBL" id="TRY14291.1"/>
    </source>
</evidence>